<reference evidence="5" key="1">
    <citation type="submission" date="2020-09" db="EMBL/GenBank/DDBJ databases">
        <authorList>
            <person name="Kim M.K."/>
        </authorList>
    </citation>
    <scope>NUCLEOTIDE SEQUENCE</scope>
    <source>
        <strain evidence="5">BT704</strain>
    </source>
</reference>
<dbReference type="CDD" id="cd02258">
    <property type="entry name" value="Peptidase_C25_N"/>
    <property type="match status" value="1"/>
</dbReference>
<dbReference type="InterPro" id="IPR013783">
    <property type="entry name" value="Ig-like_fold"/>
</dbReference>
<dbReference type="RefSeq" id="WP_191041683.1">
    <property type="nucleotide sequence ID" value="NZ_JACXAA010000010.1"/>
</dbReference>
<feature type="chain" id="PRO_5036908780" description="Gingipain domain-containing protein" evidence="2">
    <location>
        <begin position="23"/>
        <end position="1339"/>
    </location>
</feature>
<gene>
    <name evidence="5" type="ORF">IC230_24435</name>
</gene>
<feature type="signal peptide" evidence="2">
    <location>
        <begin position="1"/>
        <end position="22"/>
    </location>
</feature>
<evidence type="ECO:0000259" key="3">
    <source>
        <dbReference type="Pfam" id="PF01364"/>
    </source>
</evidence>
<sequence>MHRTRTCLFVFLFVIRATIIPAQSIGNDPDPTHWINYSQTYIKIPIAQNGLYRITAAELQQAGVPVNPVNPITFQLFHRGVEQAIYVEGEPDQRFDAGDFIEFYGRANDGDQDSLLYRPHSAQPHTYYSLFSDTTAYFLTWRLDGKAGKRMVIYSDTTYAGLATESYHWEEELRLFTDTYPGWAAGIPPKIEYSYYEAGEGYTGTIQQKNKSYTTLFQLTNLVRTAPDPQIDVLLVGRDLIDHRVDCRVGPTTNSQRLLDTISFSTYDNARIREDAGWNDVSADGQLFLSTVSRNESSTTDNYSVSYIQLRYPQRFTINGQTTRTFRLALNPTGRSRIDVVDAHPATRFWDISDPTTPRRLGATVSSTGTARFVVRGTDTLRTLLAVSQPKSVPSIRQVRFTDWRNRKPTYLIISHEALTQPIDAVRDYARYRASAAGGGYDTLTVTMQQLIDQYSYGERHPLAIRRFTDQLLRQSEGALQYLLLLGRSRSIPGIRHDPNQALLDLVMTGGFPGSDVVLTAGLNGEAPDVPAVPTGRINAGTSQEVIDYLNKVKEYESLSGEALWRKNLLHLSGGETPTEVALFRQLMDTYQKQAFGQSLGAQVTTLSKTTDKLVESIDVVKAVNEGIGLMTFFGHSGLDVTDLDIGFSSNDALGYRNKGKYPLLLVNGCAIGNFFFGRPTLATDWVLTPNRGAIAAIAHSHLGYPDVLHQYSTTLYTLLADSTHLYKSIGQLQQETIRRILAQSSDGRAVANCQQMVLQGDPAIRLFPFKTPDYIVTTGGLSIQDTHHQRLSLQSDSVQIQVVVQNAGQYRVGAIPVRVRRFVHGRESGIFNWIIPQPIAYRDTLILIFPNAPDTEGQNQFEVTINPADSPSVRAEKNHSNNQATTDVTLVGQKPILIYPAPNSVVKTTTIRLTANYATTTPHTFDLELDSTTRFDSPLHLTQRITAIAIISYPTTLPDRPNTTYYWRVRRADYQNGSVRADSGWATGSFTYAPNSPALGLPEGQIRLAKPLSTDIQQGDVLTIPIEFTNLSPYPFADSLIVQQTIYASGLSNPQLKQWKVKALNGTDTLRFSSVIATETLPGYNRIILTVNPRLQPEYSFQNNTLDLAVPVQADVVGPLLEVAFDGARITDGSVVSAQPVIDVLVTDDNRSLIRRDTTGLDLYVQRPGKNSRFERLSWQNAVIQATEADNVFRIRYVSPSLTEGNYHLLVTARDAVGNRAVPYQVRFQVINAHRLTDFTIYPNPFRDQTRFAFTLSGDHPPQNVTIALTDQNGHLVRRLHGSVRIGLNEWTWDGRSDSGALLPAGVYLYKIVITDPNDWPMNSGLAERLNGRIILLR</sequence>
<accession>A0A927GFW1</accession>
<dbReference type="Gene3D" id="3.40.50.10390">
    <property type="entry name" value="Gingipain r, domain 1"/>
    <property type="match status" value="1"/>
</dbReference>
<dbReference type="Proteomes" id="UP000653797">
    <property type="component" value="Unassembled WGS sequence"/>
</dbReference>
<dbReference type="Pfam" id="PF13860">
    <property type="entry name" value="FlgD_ig"/>
    <property type="match status" value="1"/>
</dbReference>
<feature type="domain" description="FlgD/Vpr Ig-like" evidence="4">
    <location>
        <begin position="1248"/>
        <end position="1316"/>
    </location>
</feature>
<keyword evidence="6" id="KW-1185">Reference proteome</keyword>
<evidence type="ECO:0008006" key="7">
    <source>
        <dbReference type="Google" id="ProtNLM"/>
    </source>
</evidence>
<dbReference type="Gene3D" id="3.40.50.1460">
    <property type="match status" value="1"/>
</dbReference>
<dbReference type="SUPFAM" id="SSF52129">
    <property type="entry name" value="Caspase-like"/>
    <property type="match status" value="1"/>
</dbReference>
<protein>
    <recommendedName>
        <fullName evidence="7">Gingipain domain-containing protein</fullName>
    </recommendedName>
</protein>
<evidence type="ECO:0000313" key="6">
    <source>
        <dbReference type="Proteomes" id="UP000653797"/>
    </source>
</evidence>
<dbReference type="GO" id="GO:0008234">
    <property type="term" value="F:cysteine-type peptidase activity"/>
    <property type="evidence" value="ECO:0007669"/>
    <property type="project" value="InterPro"/>
</dbReference>
<dbReference type="InterPro" id="IPR025965">
    <property type="entry name" value="FlgD/Vpr_Ig-like"/>
</dbReference>
<evidence type="ECO:0000256" key="2">
    <source>
        <dbReference type="SAM" id="SignalP"/>
    </source>
</evidence>
<keyword evidence="1 2" id="KW-0732">Signal</keyword>
<organism evidence="5 6">
    <name type="scientific">Spirosoma validum</name>
    <dbReference type="NCBI Taxonomy" id="2771355"/>
    <lineage>
        <taxon>Bacteria</taxon>
        <taxon>Pseudomonadati</taxon>
        <taxon>Bacteroidota</taxon>
        <taxon>Cytophagia</taxon>
        <taxon>Cytophagales</taxon>
        <taxon>Cytophagaceae</taxon>
        <taxon>Spirosoma</taxon>
    </lineage>
</organism>
<comment type="caution">
    <text evidence="5">The sequence shown here is derived from an EMBL/GenBank/DDBJ whole genome shotgun (WGS) entry which is preliminary data.</text>
</comment>
<dbReference type="GO" id="GO:0006508">
    <property type="term" value="P:proteolysis"/>
    <property type="evidence" value="ECO:0007669"/>
    <property type="project" value="InterPro"/>
</dbReference>
<evidence type="ECO:0000256" key="1">
    <source>
        <dbReference type="ARBA" id="ARBA00022729"/>
    </source>
</evidence>
<dbReference type="Pfam" id="PF01364">
    <property type="entry name" value="Peptidase_C25"/>
    <property type="match status" value="1"/>
</dbReference>
<evidence type="ECO:0000313" key="5">
    <source>
        <dbReference type="EMBL" id="MBD2756068.1"/>
    </source>
</evidence>
<name>A0A927GFW1_9BACT</name>
<dbReference type="InterPro" id="IPR001769">
    <property type="entry name" value="Gingipain"/>
</dbReference>
<proteinExistence type="predicted"/>
<feature type="domain" description="Gingipain" evidence="3">
    <location>
        <begin position="411"/>
        <end position="767"/>
    </location>
</feature>
<dbReference type="Gene3D" id="2.60.40.10">
    <property type="entry name" value="Immunoglobulins"/>
    <property type="match status" value="1"/>
</dbReference>
<dbReference type="InterPro" id="IPR029030">
    <property type="entry name" value="Caspase-like_dom_sf"/>
</dbReference>
<dbReference type="Gene3D" id="2.60.40.4070">
    <property type="match status" value="1"/>
</dbReference>
<dbReference type="InterPro" id="IPR029031">
    <property type="entry name" value="Gingipain_N_sf"/>
</dbReference>
<evidence type="ECO:0000259" key="4">
    <source>
        <dbReference type="Pfam" id="PF13860"/>
    </source>
</evidence>
<dbReference type="EMBL" id="JACXAA010000010">
    <property type="protein sequence ID" value="MBD2756068.1"/>
    <property type="molecule type" value="Genomic_DNA"/>
</dbReference>